<gene>
    <name evidence="2" type="ORF">ILEXP_LOCUS10485</name>
</gene>
<evidence type="ECO:0000313" key="3">
    <source>
        <dbReference type="Proteomes" id="UP001642360"/>
    </source>
</evidence>
<sequence length="226" mass="25345">MLVQKLVRGRRRTMVTKEDRSEKGTNLDKGMDQKFGGSRYSILEKIGDMNGGDHGIVNHNLLRESHSREYRSPNIEGLKDGRDEWRKEIYQDKQKNRKQGEGQRVGTCDIGPVKIGPCQIGSRPNDQKSKRNGHQTRENLLHKLPGGGVDCMMVTSGANTYTTERELRGEPEIGKQPKPPDGELFCIDSQPYESMPSLSGTVVPETSVMLDRARVFPRVGASMDFS</sequence>
<feature type="compositionally biased region" description="Basic and acidic residues" evidence="1">
    <location>
        <begin position="15"/>
        <end position="32"/>
    </location>
</feature>
<dbReference type="EMBL" id="CAUOFW020001253">
    <property type="protein sequence ID" value="CAK9142795.1"/>
    <property type="molecule type" value="Genomic_DNA"/>
</dbReference>
<feature type="region of interest" description="Disordered" evidence="1">
    <location>
        <begin position="91"/>
        <end position="135"/>
    </location>
</feature>
<dbReference type="Proteomes" id="UP001642360">
    <property type="component" value="Unassembled WGS sequence"/>
</dbReference>
<feature type="region of interest" description="Disordered" evidence="1">
    <location>
        <begin position="11"/>
        <end position="33"/>
    </location>
</feature>
<reference evidence="2 3" key="1">
    <citation type="submission" date="2024-02" db="EMBL/GenBank/DDBJ databases">
        <authorList>
            <person name="Vignale AGUSTIN F."/>
            <person name="Sosa J E."/>
            <person name="Modenutti C."/>
        </authorList>
    </citation>
    <scope>NUCLEOTIDE SEQUENCE [LARGE SCALE GENOMIC DNA]</scope>
</reference>
<protein>
    <submittedName>
        <fullName evidence="2">Uncharacterized protein</fullName>
    </submittedName>
</protein>
<feature type="compositionally biased region" description="Basic and acidic residues" evidence="1">
    <location>
        <begin position="125"/>
        <end position="135"/>
    </location>
</feature>
<name>A0ABC8RDT4_9AQUA</name>
<feature type="compositionally biased region" description="Basic and acidic residues" evidence="1">
    <location>
        <begin position="91"/>
        <end position="101"/>
    </location>
</feature>
<comment type="caution">
    <text evidence="2">The sequence shown here is derived from an EMBL/GenBank/DDBJ whole genome shotgun (WGS) entry which is preliminary data.</text>
</comment>
<evidence type="ECO:0000313" key="2">
    <source>
        <dbReference type="EMBL" id="CAK9142795.1"/>
    </source>
</evidence>
<organism evidence="2 3">
    <name type="scientific">Ilex paraguariensis</name>
    <name type="common">yerba mate</name>
    <dbReference type="NCBI Taxonomy" id="185542"/>
    <lineage>
        <taxon>Eukaryota</taxon>
        <taxon>Viridiplantae</taxon>
        <taxon>Streptophyta</taxon>
        <taxon>Embryophyta</taxon>
        <taxon>Tracheophyta</taxon>
        <taxon>Spermatophyta</taxon>
        <taxon>Magnoliopsida</taxon>
        <taxon>eudicotyledons</taxon>
        <taxon>Gunneridae</taxon>
        <taxon>Pentapetalae</taxon>
        <taxon>asterids</taxon>
        <taxon>campanulids</taxon>
        <taxon>Aquifoliales</taxon>
        <taxon>Aquifoliaceae</taxon>
        <taxon>Ilex</taxon>
    </lineage>
</organism>
<evidence type="ECO:0000256" key="1">
    <source>
        <dbReference type="SAM" id="MobiDB-lite"/>
    </source>
</evidence>
<accession>A0ABC8RDT4</accession>
<proteinExistence type="predicted"/>
<dbReference type="AlphaFoldDB" id="A0ABC8RDT4"/>
<keyword evidence="3" id="KW-1185">Reference proteome</keyword>